<evidence type="ECO:0000313" key="11">
    <source>
        <dbReference type="Proteomes" id="UP000694728"/>
    </source>
</evidence>
<keyword evidence="8" id="KW-0732">Signal</keyword>
<evidence type="ECO:0000256" key="7">
    <source>
        <dbReference type="SAM" id="MobiDB-lite"/>
    </source>
</evidence>
<dbReference type="InterPro" id="IPR027417">
    <property type="entry name" value="P-loop_NTPase"/>
</dbReference>
<dbReference type="AlphaFoldDB" id="A0A8D1KX81"/>
<evidence type="ECO:0000256" key="8">
    <source>
        <dbReference type="SAM" id="SignalP"/>
    </source>
</evidence>
<dbReference type="GO" id="GO:0004062">
    <property type="term" value="F:aryl sulfotransferase activity"/>
    <property type="evidence" value="ECO:0007669"/>
    <property type="project" value="UniProtKB-ARBA"/>
</dbReference>
<evidence type="ECO:0000256" key="4">
    <source>
        <dbReference type="ARBA" id="ARBA00022679"/>
    </source>
</evidence>
<feature type="domain" description="Sulfotransferase" evidence="9">
    <location>
        <begin position="141"/>
        <end position="305"/>
    </location>
</feature>
<evidence type="ECO:0000313" key="10">
    <source>
        <dbReference type="Ensembl" id="ENSSSCP00045018385.1"/>
    </source>
</evidence>
<sequence>MRLRVWSLPLLSGLMIRRCRELCGVGCRRGSDPALLWLWHRPVATAPIGPLAWEPPYAAGAAQEIGTSKDKKKKKKKKKKKPRFQTAASEQGSSPSSVVPTLQVDSKTALGPLLPWRDAVKGGTPGTPRGYSAGGGGPLPLQVVYVARNAKDVAVSYYHFYRMAKVHPNPGTWDSFLEDFMAGEVSYGSWYQHVQEWWELRHTHPVLYLFYEDMKENPKREIQKILEFVGRSLPEETVEDIVQHTSFQEMKNNAMTNYRTLPSDLLDHSISAFMRKGITGDWKSTFTVAQNERFEADYAEKMAGCNLRFRSEL</sequence>
<proteinExistence type="inferred from homology"/>
<dbReference type="GO" id="GO:0005737">
    <property type="term" value="C:cytoplasm"/>
    <property type="evidence" value="ECO:0007669"/>
    <property type="project" value="UniProtKB-SubCell"/>
</dbReference>
<dbReference type="EC" id="2.8.2.-" evidence="6"/>
<feature type="chain" id="PRO_5034237673" description="Sulfotransferase" evidence="8">
    <location>
        <begin position="22"/>
        <end position="313"/>
    </location>
</feature>
<keyword evidence="3" id="KW-0963">Cytoplasm</keyword>
<comment type="subcellular location">
    <subcellularLocation>
        <location evidence="1">Cytoplasm</location>
    </subcellularLocation>
</comment>
<dbReference type="Proteomes" id="UP000694728">
    <property type="component" value="Unplaced"/>
</dbReference>
<protein>
    <recommendedName>
        <fullName evidence="6">Sulfotransferase</fullName>
        <ecNumber evidence="6">2.8.2.-</ecNumber>
    </recommendedName>
</protein>
<dbReference type="FunFam" id="3.40.50.300:FF:000433">
    <property type="entry name" value="Estrogen sulfotransferase"/>
    <property type="match status" value="1"/>
</dbReference>
<evidence type="ECO:0000256" key="1">
    <source>
        <dbReference type="ARBA" id="ARBA00004496"/>
    </source>
</evidence>
<feature type="region of interest" description="Disordered" evidence="7">
    <location>
        <begin position="63"/>
        <end position="101"/>
    </location>
</feature>
<dbReference type="Gene3D" id="3.40.50.300">
    <property type="entry name" value="P-loop containing nucleotide triphosphate hydrolases"/>
    <property type="match status" value="1"/>
</dbReference>
<name>A0A8D1KX81_PIG</name>
<evidence type="ECO:0000256" key="6">
    <source>
        <dbReference type="RuleBase" id="RU361155"/>
    </source>
</evidence>
<organism evidence="10 11">
    <name type="scientific">Sus scrofa</name>
    <name type="common">Pig</name>
    <dbReference type="NCBI Taxonomy" id="9823"/>
    <lineage>
        <taxon>Eukaryota</taxon>
        <taxon>Metazoa</taxon>
        <taxon>Chordata</taxon>
        <taxon>Craniata</taxon>
        <taxon>Vertebrata</taxon>
        <taxon>Euteleostomi</taxon>
        <taxon>Mammalia</taxon>
        <taxon>Eutheria</taxon>
        <taxon>Laurasiatheria</taxon>
        <taxon>Artiodactyla</taxon>
        <taxon>Suina</taxon>
        <taxon>Suidae</taxon>
        <taxon>Sus</taxon>
    </lineage>
</organism>
<evidence type="ECO:0000256" key="5">
    <source>
        <dbReference type="ARBA" id="ARBA00048219"/>
    </source>
</evidence>
<comment type="similarity">
    <text evidence="2 6">Belongs to the sulfotransferase 1 family.</text>
</comment>
<accession>A0A8D1KX81</accession>
<keyword evidence="4 6" id="KW-0808">Transferase</keyword>
<evidence type="ECO:0000259" key="9">
    <source>
        <dbReference type="Pfam" id="PF00685"/>
    </source>
</evidence>
<feature type="compositionally biased region" description="Basic residues" evidence="7">
    <location>
        <begin position="70"/>
        <end position="83"/>
    </location>
</feature>
<evidence type="ECO:0000256" key="2">
    <source>
        <dbReference type="ARBA" id="ARBA00005771"/>
    </source>
</evidence>
<dbReference type="InterPro" id="IPR000863">
    <property type="entry name" value="Sulfotransferase_dom"/>
</dbReference>
<evidence type="ECO:0000256" key="3">
    <source>
        <dbReference type="ARBA" id="ARBA00022490"/>
    </source>
</evidence>
<dbReference type="Ensembl" id="ENSSSCT00045026631.1">
    <property type="protein sequence ID" value="ENSSSCP00045018385.1"/>
    <property type="gene ID" value="ENSSSCG00045015711.1"/>
</dbReference>
<dbReference type="Pfam" id="PF00685">
    <property type="entry name" value="Sulfotransfer_1"/>
    <property type="match status" value="1"/>
</dbReference>
<dbReference type="PANTHER" id="PTHR11783">
    <property type="entry name" value="SULFOTRANSFERASE SULT"/>
    <property type="match status" value="1"/>
</dbReference>
<feature type="compositionally biased region" description="Polar residues" evidence="7">
    <location>
        <begin position="86"/>
        <end position="101"/>
    </location>
</feature>
<dbReference type="GO" id="GO:0051923">
    <property type="term" value="P:sulfation"/>
    <property type="evidence" value="ECO:0007669"/>
    <property type="project" value="UniProtKB-ARBA"/>
</dbReference>
<dbReference type="SUPFAM" id="SSF52540">
    <property type="entry name" value="P-loop containing nucleoside triphosphate hydrolases"/>
    <property type="match status" value="1"/>
</dbReference>
<comment type="catalytic activity">
    <reaction evidence="5">
        <text>4-ethylphenol + 3'-phosphoadenylyl sulfate = 4-ethylphenyl sulfate + adenosine 3',5'-bisphosphate + H(+)</text>
        <dbReference type="Rhea" id="RHEA:70607"/>
        <dbReference type="ChEBI" id="CHEBI:15378"/>
        <dbReference type="ChEBI" id="CHEBI:49584"/>
        <dbReference type="ChEBI" id="CHEBI:58339"/>
        <dbReference type="ChEBI" id="CHEBI:58343"/>
        <dbReference type="ChEBI" id="CHEBI:133681"/>
    </reaction>
    <physiologicalReaction direction="left-to-right" evidence="5">
        <dbReference type="Rhea" id="RHEA:70608"/>
    </physiologicalReaction>
</comment>
<feature type="signal peptide" evidence="8">
    <location>
        <begin position="1"/>
        <end position="21"/>
    </location>
</feature>
<reference evidence="10" key="1">
    <citation type="submission" date="2025-08" db="UniProtKB">
        <authorList>
            <consortium name="Ensembl"/>
        </authorList>
    </citation>
    <scope>IDENTIFICATION</scope>
</reference>